<accession>A0A7Y4LWB4</accession>
<dbReference type="EMBL" id="JAAVLX010000004">
    <property type="protein sequence ID" value="NOJ41011.1"/>
    <property type="molecule type" value="Genomic_DNA"/>
</dbReference>
<dbReference type="PROSITE" id="PS51077">
    <property type="entry name" value="HTH_ICLR"/>
    <property type="match status" value="1"/>
</dbReference>
<dbReference type="AlphaFoldDB" id="A0A7Y4LWB4"/>
<dbReference type="InterPro" id="IPR036390">
    <property type="entry name" value="WH_DNA-bd_sf"/>
</dbReference>
<keyword evidence="3" id="KW-0804">Transcription</keyword>
<keyword evidence="2" id="KW-0238">DNA-binding</keyword>
<dbReference type="SMART" id="SM00346">
    <property type="entry name" value="HTH_ICLR"/>
    <property type="match status" value="1"/>
</dbReference>
<dbReference type="Pfam" id="PF09339">
    <property type="entry name" value="HTH_IclR"/>
    <property type="match status" value="1"/>
</dbReference>
<protein>
    <submittedName>
        <fullName evidence="6">Helix-turn-helix domain-containing protein</fullName>
    </submittedName>
</protein>
<organism evidence="6 7">
    <name type="scientific">Bradyrhizobium australiense</name>
    <dbReference type="NCBI Taxonomy" id="2721161"/>
    <lineage>
        <taxon>Bacteria</taxon>
        <taxon>Pseudomonadati</taxon>
        <taxon>Pseudomonadota</taxon>
        <taxon>Alphaproteobacteria</taxon>
        <taxon>Hyphomicrobiales</taxon>
        <taxon>Nitrobacteraceae</taxon>
        <taxon>Bradyrhizobium</taxon>
    </lineage>
</organism>
<dbReference type="InterPro" id="IPR050707">
    <property type="entry name" value="HTH_MetabolicPath_Reg"/>
</dbReference>
<reference evidence="6 7" key="1">
    <citation type="submission" date="2020-03" db="EMBL/GenBank/DDBJ databases">
        <title>Bradyrhizobium diversity isolated from nodules of Indigofera sp.</title>
        <authorList>
            <person name="Klepa M."/>
            <person name="Helene L."/>
            <person name="Hungria M."/>
        </authorList>
    </citation>
    <scope>NUCLEOTIDE SEQUENCE [LARGE SCALE GENOMIC DNA]</scope>
    <source>
        <strain evidence="6 7">WSM 1791</strain>
    </source>
</reference>
<dbReference type="InterPro" id="IPR005471">
    <property type="entry name" value="Tscrpt_reg_IclR_N"/>
</dbReference>
<sequence length="268" mass="29984">MTKTIRSLERGLQALKALHATPISSLHDIYEQTRIPKPTLLRILLTLEQSGLVSRRLADGRYRISSGLTRLGRKRDRYDRVAETAAPVLDRLCQKVSWPSDFMVPAGDHLEIRESSRTHSPFMIYVNKDRIGTPVNWLLSAVGRAYLAYCPESERKKVIALLRKSDRPENWLAKDPARLDAILSETKKRGYGLRDQTFAGGAYGTQSPDGLAGIAVPLLDRGRVHGVINIIWPKPARTVEEIVTQCLPSLQAAAAEIVNSLRKRPNMT</sequence>
<comment type="caution">
    <text evidence="6">The sequence shown here is derived from an EMBL/GenBank/DDBJ whole genome shotgun (WGS) entry which is preliminary data.</text>
</comment>
<dbReference type="PROSITE" id="PS51078">
    <property type="entry name" value="ICLR_ED"/>
    <property type="match status" value="1"/>
</dbReference>
<gene>
    <name evidence="6" type="ORF">HCN58_15620</name>
</gene>
<keyword evidence="7" id="KW-1185">Reference proteome</keyword>
<evidence type="ECO:0000256" key="2">
    <source>
        <dbReference type="ARBA" id="ARBA00023125"/>
    </source>
</evidence>
<evidence type="ECO:0000313" key="6">
    <source>
        <dbReference type="EMBL" id="NOJ41011.1"/>
    </source>
</evidence>
<dbReference type="RefSeq" id="WP_171580224.1">
    <property type="nucleotide sequence ID" value="NZ_JAAVLX010000004.1"/>
</dbReference>
<evidence type="ECO:0000256" key="3">
    <source>
        <dbReference type="ARBA" id="ARBA00023163"/>
    </source>
</evidence>
<name>A0A7Y4LWB4_9BRAD</name>
<dbReference type="InterPro" id="IPR029016">
    <property type="entry name" value="GAF-like_dom_sf"/>
</dbReference>
<dbReference type="PANTHER" id="PTHR30136">
    <property type="entry name" value="HELIX-TURN-HELIX TRANSCRIPTIONAL REGULATOR, ICLR FAMILY"/>
    <property type="match status" value="1"/>
</dbReference>
<dbReference type="PANTHER" id="PTHR30136:SF23">
    <property type="entry name" value="DNA-BINDING TRANSCRIPTIONAL ACTIVATOR MHPR"/>
    <property type="match status" value="1"/>
</dbReference>
<dbReference type="GO" id="GO:0003677">
    <property type="term" value="F:DNA binding"/>
    <property type="evidence" value="ECO:0007669"/>
    <property type="project" value="UniProtKB-KW"/>
</dbReference>
<feature type="domain" description="HTH iclR-type" evidence="4">
    <location>
        <begin position="5"/>
        <end position="66"/>
    </location>
</feature>
<dbReference type="InterPro" id="IPR014757">
    <property type="entry name" value="Tscrpt_reg_IclR_C"/>
</dbReference>
<keyword evidence="1" id="KW-0805">Transcription regulation</keyword>
<evidence type="ECO:0000256" key="1">
    <source>
        <dbReference type="ARBA" id="ARBA00023015"/>
    </source>
</evidence>
<proteinExistence type="predicted"/>
<evidence type="ECO:0000259" key="4">
    <source>
        <dbReference type="PROSITE" id="PS51077"/>
    </source>
</evidence>
<dbReference type="GO" id="GO:0045892">
    <property type="term" value="P:negative regulation of DNA-templated transcription"/>
    <property type="evidence" value="ECO:0007669"/>
    <property type="project" value="TreeGrafter"/>
</dbReference>
<dbReference type="Pfam" id="PF01614">
    <property type="entry name" value="IclR_C"/>
    <property type="match status" value="1"/>
</dbReference>
<dbReference type="Gene3D" id="3.30.450.40">
    <property type="match status" value="1"/>
</dbReference>
<feature type="domain" description="IclR-ED" evidence="5">
    <location>
        <begin position="67"/>
        <end position="263"/>
    </location>
</feature>
<dbReference type="InterPro" id="IPR036388">
    <property type="entry name" value="WH-like_DNA-bd_sf"/>
</dbReference>
<dbReference type="SUPFAM" id="SSF55781">
    <property type="entry name" value="GAF domain-like"/>
    <property type="match status" value="1"/>
</dbReference>
<dbReference type="Gene3D" id="1.10.10.10">
    <property type="entry name" value="Winged helix-like DNA-binding domain superfamily/Winged helix DNA-binding domain"/>
    <property type="match status" value="1"/>
</dbReference>
<evidence type="ECO:0000259" key="5">
    <source>
        <dbReference type="PROSITE" id="PS51078"/>
    </source>
</evidence>
<evidence type="ECO:0000313" key="7">
    <source>
        <dbReference type="Proteomes" id="UP000544122"/>
    </source>
</evidence>
<dbReference type="Proteomes" id="UP000544122">
    <property type="component" value="Unassembled WGS sequence"/>
</dbReference>
<dbReference type="SUPFAM" id="SSF46785">
    <property type="entry name" value="Winged helix' DNA-binding domain"/>
    <property type="match status" value="1"/>
</dbReference>
<dbReference type="GO" id="GO:0003700">
    <property type="term" value="F:DNA-binding transcription factor activity"/>
    <property type="evidence" value="ECO:0007669"/>
    <property type="project" value="TreeGrafter"/>
</dbReference>